<comment type="caution">
    <text evidence="9">The sequence shown here is derived from an EMBL/GenBank/DDBJ whole genome shotgun (WGS) entry which is preliminary data.</text>
</comment>
<keyword evidence="5 7" id="KW-0472">Membrane</keyword>
<evidence type="ECO:0000256" key="6">
    <source>
        <dbReference type="SAM" id="MobiDB-lite"/>
    </source>
</evidence>
<dbReference type="EMBL" id="DSMG01000207">
    <property type="protein sequence ID" value="HDX33850.1"/>
    <property type="molecule type" value="Genomic_DNA"/>
</dbReference>
<feature type="transmembrane region" description="Helical" evidence="7">
    <location>
        <begin position="73"/>
        <end position="93"/>
    </location>
</feature>
<dbReference type="AlphaFoldDB" id="A0A7C1K083"/>
<evidence type="ECO:0000256" key="5">
    <source>
        <dbReference type="ARBA" id="ARBA00023136"/>
    </source>
</evidence>
<reference evidence="9" key="1">
    <citation type="journal article" date="2020" name="mSystems">
        <title>Genome- and Community-Level Interaction Insights into Carbon Utilization and Element Cycling Functions of Hydrothermarchaeota in Hydrothermal Sediment.</title>
        <authorList>
            <person name="Zhou Z."/>
            <person name="Liu Y."/>
            <person name="Xu W."/>
            <person name="Pan J."/>
            <person name="Luo Z.H."/>
            <person name="Li M."/>
        </authorList>
    </citation>
    <scope>NUCLEOTIDE SEQUENCE [LARGE SCALE GENOMIC DNA]</scope>
    <source>
        <strain evidence="9">SpSt-289</strain>
    </source>
</reference>
<evidence type="ECO:0000256" key="4">
    <source>
        <dbReference type="ARBA" id="ARBA00022989"/>
    </source>
</evidence>
<dbReference type="InterPro" id="IPR003834">
    <property type="entry name" value="Cyt_c_assmbl_TM_dom"/>
</dbReference>
<name>A0A7C1K083_9CHLR</name>
<proteinExistence type="inferred from homology"/>
<dbReference type="GO" id="GO:0016020">
    <property type="term" value="C:membrane"/>
    <property type="evidence" value="ECO:0007669"/>
    <property type="project" value="UniProtKB-SubCell"/>
</dbReference>
<feature type="domain" description="Cytochrome C biogenesis protein transmembrane" evidence="8">
    <location>
        <begin position="125"/>
        <end position="229"/>
    </location>
</feature>
<evidence type="ECO:0000256" key="3">
    <source>
        <dbReference type="ARBA" id="ARBA00022692"/>
    </source>
</evidence>
<evidence type="ECO:0000256" key="2">
    <source>
        <dbReference type="ARBA" id="ARBA00006143"/>
    </source>
</evidence>
<dbReference type="Pfam" id="PF02683">
    <property type="entry name" value="DsbD_TM"/>
    <property type="match status" value="1"/>
</dbReference>
<dbReference type="InterPro" id="IPR051790">
    <property type="entry name" value="Cytochrome_c-biogenesis_DsbD"/>
</dbReference>
<feature type="transmembrane region" description="Helical" evidence="7">
    <location>
        <begin position="181"/>
        <end position="201"/>
    </location>
</feature>
<evidence type="ECO:0000313" key="9">
    <source>
        <dbReference type="EMBL" id="HDX33850.1"/>
    </source>
</evidence>
<gene>
    <name evidence="9" type="ORF">ENQ20_20560</name>
</gene>
<organism evidence="9">
    <name type="scientific">Caldilinea aerophila</name>
    <dbReference type="NCBI Taxonomy" id="133453"/>
    <lineage>
        <taxon>Bacteria</taxon>
        <taxon>Bacillati</taxon>
        <taxon>Chloroflexota</taxon>
        <taxon>Caldilineae</taxon>
        <taxon>Caldilineales</taxon>
        <taxon>Caldilineaceae</taxon>
        <taxon>Caldilinea</taxon>
    </lineage>
</organism>
<keyword evidence="3 7" id="KW-0812">Transmembrane</keyword>
<feature type="transmembrane region" description="Helical" evidence="7">
    <location>
        <begin position="213"/>
        <end position="233"/>
    </location>
</feature>
<dbReference type="GO" id="GO:0017004">
    <property type="term" value="P:cytochrome complex assembly"/>
    <property type="evidence" value="ECO:0007669"/>
    <property type="project" value="InterPro"/>
</dbReference>
<evidence type="ECO:0000256" key="1">
    <source>
        <dbReference type="ARBA" id="ARBA00004141"/>
    </source>
</evidence>
<comment type="subcellular location">
    <subcellularLocation>
        <location evidence="1">Membrane</location>
        <topology evidence="1">Multi-pass membrane protein</topology>
    </subcellularLocation>
</comment>
<accession>A0A7C1K083</accession>
<dbReference type="PANTHER" id="PTHR31272:SF4">
    <property type="entry name" value="CYTOCHROME C-TYPE BIOGENESIS PROTEIN HI_1454-RELATED"/>
    <property type="match status" value="1"/>
</dbReference>
<sequence>MAKALKTNSREDSTVAAQRQPAQRRSDGAARWGVFLHAFFFVLGFTLIFTLLGSAAGLLGRSLNPYMPVIQKLGAVLLLIFGLTTLGVFRWLANTIERSVDVRQNPAAEALVSLLNVPNQLLYTEKRVAGIHQVNRRWGYLSSALMGVVFAAGWVPCIGPILASILFLAGNSQTALQGAGLLLIYSLGLGIPFLLTGLMFGSMTRWLRSLNRHLGIVSLLSGLLMLYVAYLLWTDSLALLTTRFIALNEFVFQAEEQVSAVLAGGSALIGAGATTEIALAFGAGLISFLSPCVLPLVPAYIGYLSGAVVGARPQS</sequence>
<comment type="similarity">
    <text evidence="2">Belongs to the DsbD family.</text>
</comment>
<feature type="transmembrane region" description="Helical" evidence="7">
    <location>
        <begin position="34"/>
        <end position="53"/>
    </location>
</feature>
<dbReference type="PANTHER" id="PTHR31272">
    <property type="entry name" value="CYTOCHROME C-TYPE BIOGENESIS PROTEIN HI_1454-RELATED"/>
    <property type="match status" value="1"/>
</dbReference>
<feature type="transmembrane region" description="Helical" evidence="7">
    <location>
        <begin position="144"/>
        <end position="169"/>
    </location>
</feature>
<evidence type="ECO:0000256" key="7">
    <source>
        <dbReference type="SAM" id="Phobius"/>
    </source>
</evidence>
<protein>
    <recommendedName>
        <fullName evidence="8">Cytochrome C biogenesis protein transmembrane domain-containing protein</fullName>
    </recommendedName>
</protein>
<keyword evidence="4 7" id="KW-1133">Transmembrane helix</keyword>
<feature type="region of interest" description="Disordered" evidence="6">
    <location>
        <begin position="1"/>
        <end position="22"/>
    </location>
</feature>
<evidence type="ECO:0000259" key="8">
    <source>
        <dbReference type="Pfam" id="PF02683"/>
    </source>
</evidence>